<dbReference type="EMBL" id="JACHLP010000007">
    <property type="protein sequence ID" value="MBB4844975.1"/>
    <property type="molecule type" value="Genomic_DNA"/>
</dbReference>
<dbReference type="Pfam" id="PF20112">
    <property type="entry name" value="DUF6502"/>
    <property type="match status" value="1"/>
</dbReference>
<proteinExistence type="predicted"/>
<dbReference type="RefSeq" id="WP_184302258.1">
    <property type="nucleotide sequence ID" value="NZ_JACHLP010000007.1"/>
</dbReference>
<keyword evidence="2" id="KW-1185">Reference proteome</keyword>
<protein>
    <submittedName>
        <fullName evidence="1">Uncharacterized protein</fullName>
    </submittedName>
</protein>
<dbReference type="Proteomes" id="UP000562027">
    <property type="component" value="Unassembled WGS sequence"/>
</dbReference>
<organism evidence="1 2">
    <name type="scientific">Roseateles oligotrophus</name>
    <dbReference type="NCBI Taxonomy" id="1769250"/>
    <lineage>
        <taxon>Bacteria</taxon>
        <taxon>Pseudomonadati</taxon>
        <taxon>Pseudomonadota</taxon>
        <taxon>Betaproteobacteria</taxon>
        <taxon>Burkholderiales</taxon>
        <taxon>Sphaerotilaceae</taxon>
        <taxon>Roseateles</taxon>
    </lineage>
</organism>
<evidence type="ECO:0000313" key="1">
    <source>
        <dbReference type="EMBL" id="MBB4844975.1"/>
    </source>
</evidence>
<accession>A0A840LDG7</accession>
<evidence type="ECO:0000313" key="2">
    <source>
        <dbReference type="Proteomes" id="UP000562027"/>
    </source>
</evidence>
<dbReference type="AlphaFoldDB" id="A0A840LDG7"/>
<gene>
    <name evidence="1" type="ORF">HNP55_003521</name>
</gene>
<dbReference type="InterPro" id="IPR045445">
    <property type="entry name" value="DUF6502"/>
</dbReference>
<sequence length="287" mass="31715">MSLNKQGQILQIAAQLLRPLIRLAVREGVGLNEMNELLKRVYIEQAARQLQAEGQKQSDAALSTLTGVHRKDVKRIGAVAPLAQLEGWRKSLLELVQERWSGDVRFINEQGAERPLERRSSLRQAQGGTFDDLIEEVSKGVPTRALLDAWLAQGAVHLDEQGRVCLGDIKRVAGEEFQSLGSTAAIAADRMEAAWENQRPGSRRDNVLFSVRGQGLVAEDLPRLHEMTQQWGRQFGDRLNREVTLAEVRGQAAGGRYRFSFGVQSYAVEISEPSPEAANPASANLNS</sequence>
<name>A0A840LDG7_9BURK</name>
<reference evidence="1 2" key="1">
    <citation type="submission" date="2020-08" db="EMBL/GenBank/DDBJ databases">
        <title>Functional genomics of gut bacteria from endangered species of beetles.</title>
        <authorList>
            <person name="Carlos-Shanley C."/>
        </authorList>
    </citation>
    <scope>NUCLEOTIDE SEQUENCE [LARGE SCALE GENOMIC DNA]</scope>
    <source>
        <strain evidence="1 2">S00239</strain>
    </source>
</reference>
<comment type="caution">
    <text evidence="1">The sequence shown here is derived from an EMBL/GenBank/DDBJ whole genome shotgun (WGS) entry which is preliminary data.</text>
</comment>